<name>A0AB39NXY4_9ACTN</name>
<gene>
    <name evidence="3" type="ORF">AB5J48_34160</name>
</gene>
<feature type="region of interest" description="Disordered" evidence="1">
    <location>
        <begin position="445"/>
        <end position="466"/>
    </location>
</feature>
<evidence type="ECO:0000259" key="2">
    <source>
        <dbReference type="Pfam" id="PF01494"/>
    </source>
</evidence>
<organism evidence="3">
    <name type="scientific">Streptomyces sp. R17</name>
    <dbReference type="NCBI Taxonomy" id="3238626"/>
    <lineage>
        <taxon>Bacteria</taxon>
        <taxon>Bacillati</taxon>
        <taxon>Actinomycetota</taxon>
        <taxon>Actinomycetes</taxon>
        <taxon>Kitasatosporales</taxon>
        <taxon>Streptomycetaceae</taxon>
        <taxon>Streptomyces</taxon>
    </lineage>
</organism>
<dbReference type="InterPro" id="IPR036188">
    <property type="entry name" value="FAD/NAD-bd_sf"/>
</dbReference>
<dbReference type="EMBL" id="CP163434">
    <property type="protein sequence ID" value="XDQ23187.1"/>
    <property type="molecule type" value="Genomic_DNA"/>
</dbReference>
<protein>
    <submittedName>
        <fullName evidence="3">FAD-dependent monooxygenase</fullName>
    </submittedName>
</protein>
<dbReference type="Gene3D" id="3.50.50.60">
    <property type="entry name" value="FAD/NAD(P)-binding domain"/>
    <property type="match status" value="1"/>
</dbReference>
<proteinExistence type="predicted"/>
<dbReference type="GO" id="GO:0004497">
    <property type="term" value="F:monooxygenase activity"/>
    <property type="evidence" value="ECO:0007669"/>
    <property type="project" value="UniProtKB-KW"/>
</dbReference>
<evidence type="ECO:0000313" key="3">
    <source>
        <dbReference type="EMBL" id="XDQ23187.1"/>
    </source>
</evidence>
<dbReference type="PANTHER" id="PTHR43422:SF3">
    <property type="entry name" value="THIAMINE THIAZOLE SYNTHASE"/>
    <property type="match status" value="1"/>
</dbReference>
<dbReference type="InterPro" id="IPR002938">
    <property type="entry name" value="FAD-bd"/>
</dbReference>
<feature type="domain" description="FAD-binding" evidence="2">
    <location>
        <begin position="12"/>
        <end position="355"/>
    </location>
</feature>
<evidence type="ECO:0000256" key="1">
    <source>
        <dbReference type="SAM" id="MobiDB-lite"/>
    </source>
</evidence>
<dbReference type="RefSeq" id="WP_369153721.1">
    <property type="nucleotide sequence ID" value="NZ_CP163434.1"/>
</dbReference>
<dbReference type="GO" id="GO:0071949">
    <property type="term" value="F:FAD binding"/>
    <property type="evidence" value="ECO:0007669"/>
    <property type="project" value="InterPro"/>
</dbReference>
<reference evidence="3" key="1">
    <citation type="submission" date="2024-07" db="EMBL/GenBank/DDBJ databases">
        <authorList>
            <person name="Yu S.T."/>
        </authorList>
    </citation>
    <scope>NUCLEOTIDE SEQUENCE</scope>
    <source>
        <strain evidence="3">R17</strain>
        <plasmid evidence="3">unnamed1</plasmid>
    </source>
</reference>
<dbReference type="AlphaFoldDB" id="A0AB39NXY4"/>
<dbReference type="Pfam" id="PF01494">
    <property type="entry name" value="FAD_binding_3"/>
    <property type="match status" value="1"/>
</dbReference>
<dbReference type="SUPFAM" id="SSF51905">
    <property type="entry name" value="FAD/NAD(P)-binding domain"/>
    <property type="match status" value="1"/>
</dbReference>
<sequence length="466" mass="50495">MAEETVTRRPTTVVIGASATGLFAAAALVDFADVTIIERDRLPDRPEPRRGVPQARHAHLVWSGGAKAFDDLLPGLTGEITAHGGRLVHIMGDMVSRAPNEVWFRRFTATHHRNLVCSRDLLDYVLRNRVLADERITLRQETSALGLEGDATAVTGVRIRTNDEESTLRADLIIDASGRGSRTPQWLAELGAPSITEREVNAGVAYATRLYAAPEATRDINFPLVNVQANPAKPPGRGGIILPIEGNRWIVTLSGTRGGEPTDDADAFIDFALGLDDPVIGELIKDAEPLGDITTTRATANRRRYYEQVKRWPDGFLVLGDAIAGYNPVYGHGLTVAAQCALAVRNVLSTTEPGQPGLARRLQRAAARPVAAAWDLAVGQDAQYPGASDTRPNSIERLLARFVDKAVETGARNPRAMEALLDVMSLELPATRLFSPDMLIPMLIGPKKPHLQGPPLTQTERKTALP</sequence>
<keyword evidence="3" id="KW-0614">Plasmid</keyword>
<keyword evidence="3" id="KW-0560">Oxidoreductase</keyword>
<keyword evidence="3" id="KW-0503">Monooxygenase</keyword>
<dbReference type="PANTHER" id="PTHR43422">
    <property type="entry name" value="THIAMINE THIAZOLE SYNTHASE"/>
    <property type="match status" value="1"/>
</dbReference>
<accession>A0AB39NXY4</accession>
<geneLocation type="plasmid" evidence="3">
    <name>unnamed1</name>
</geneLocation>